<dbReference type="PROSITE" id="PS50013">
    <property type="entry name" value="CHROMO_2"/>
    <property type="match status" value="1"/>
</dbReference>
<dbReference type="WBParaSite" id="GPUH_0001161201-mRNA-1">
    <property type="protein sequence ID" value="GPUH_0001161201-mRNA-1"/>
    <property type="gene ID" value="GPUH_0001161201"/>
</dbReference>
<reference evidence="6" key="1">
    <citation type="submission" date="2016-06" db="UniProtKB">
        <authorList>
            <consortium name="WormBaseParasite"/>
        </authorList>
    </citation>
    <scope>IDENTIFICATION</scope>
</reference>
<reference evidence="4 5" key="2">
    <citation type="submission" date="2018-11" db="EMBL/GenBank/DDBJ databases">
        <authorList>
            <consortium name="Pathogen Informatics"/>
        </authorList>
    </citation>
    <scope>NUCLEOTIDE SEQUENCE [LARGE SCALE GENOMIC DNA]</scope>
</reference>
<dbReference type="Pfam" id="PF00385">
    <property type="entry name" value="Chromo"/>
    <property type="match status" value="1"/>
</dbReference>
<dbReference type="SUPFAM" id="SSF54160">
    <property type="entry name" value="Chromo domain-like"/>
    <property type="match status" value="1"/>
</dbReference>
<dbReference type="EMBL" id="UYRT01078658">
    <property type="protein sequence ID" value="VDN18992.1"/>
    <property type="molecule type" value="Genomic_DNA"/>
</dbReference>
<gene>
    <name evidence="4" type="ORF">GPUH_LOCUS11598</name>
</gene>
<name>A0A183DSA7_9BILA</name>
<evidence type="ECO:0000313" key="5">
    <source>
        <dbReference type="Proteomes" id="UP000271098"/>
    </source>
</evidence>
<dbReference type="Proteomes" id="UP000271098">
    <property type="component" value="Unassembled WGS sequence"/>
</dbReference>
<dbReference type="InterPro" id="IPR016197">
    <property type="entry name" value="Chromo-like_dom_sf"/>
</dbReference>
<evidence type="ECO:0000313" key="4">
    <source>
        <dbReference type="EMBL" id="VDN18992.1"/>
    </source>
</evidence>
<feature type="domain" description="Chromo" evidence="3">
    <location>
        <begin position="1"/>
        <end position="34"/>
    </location>
</feature>
<organism evidence="6">
    <name type="scientific">Gongylonema pulchrum</name>
    <dbReference type="NCBI Taxonomy" id="637853"/>
    <lineage>
        <taxon>Eukaryota</taxon>
        <taxon>Metazoa</taxon>
        <taxon>Ecdysozoa</taxon>
        <taxon>Nematoda</taxon>
        <taxon>Chromadorea</taxon>
        <taxon>Rhabditida</taxon>
        <taxon>Spirurina</taxon>
        <taxon>Spiruromorpha</taxon>
        <taxon>Spiruroidea</taxon>
        <taxon>Gongylonematidae</taxon>
        <taxon>Gongylonema</taxon>
    </lineage>
</organism>
<keyword evidence="5" id="KW-1185">Reference proteome</keyword>
<dbReference type="PROSITE" id="PS00598">
    <property type="entry name" value="CHROMO_1"/>
    <property type="match status" value="1"/>
</dbReference>
<evidence type="ECO:0000313" key="6">
    <source>
        <dbReference type="WBParaSite" id="GPUH_0001161201-mRNA-1"/>
    </source>
</evidence>
<dbReference type="OrthoDB" id="433924at2759"/>
<dbReference type="CDD" id="cd00024">
    <property type="entry name" value="CD_CSD"/>
    <property type="match status" value="1"/>
</dbReference>
<dbReference type="InterPro" id="IPR000953">
    <property type="entry name" value="Chromo/chromo_shadow_dom"/>
</dbReference>
<protein>
    <submittedName>
        <fullName evidence="6">Chromo domain-containing protein</fullName>
    </submittedName>
</protein>
<evidence type="ECO:0000256" key="2">
    <source>
        <dbReference type="ARBA" id="ARBA00023242"/>
    </source>
</evidence>
<dbReference type="Gene3D" id="2.40.50.40">
    <property type="match status" value="1"/>
</dbReference>
<sequence length="77" mass="8853">MYKVRWKGFTENEDTWEPYSSLTEPCDRLIMDYEMSQAAQECGGAADQPLPCIVFFLIREIIVAKVPLLLPHPSLYS</sequence>
<evidence type="ECO:0000259" key="3">
    <source>
        <dbReference type="PROSITE" id="PS50013"/>
    </source>
</evidence>
<dbReference type="InterPro" id="IPR023780">
    <property type="entry name" value="Chromo_domain"/>
</dbReference>
<proteinExistence type="predicted"/>
<dbReference type="InterPro" id="IPR023779">
    <property type="entry name" value="Chromodomain_CS"/>
</dbReference>
<dbReference type="AlphaFoldDB" id="A0A183DSA7"/>
<accession>A0A183DSA7</accession>
<evidence type="ECO:0000256" key="1">
    <source>
        <dbReference type="ARBA" id="ARBA00004123"/>
    </source>
</evidence>
<keyword evidence="2" id="KW-0539">Nucleus</keyword>
<dbReference type="GO" id="GO:0005634">
    <property type="term" value="C:nucleus"/>
    <property type="evidence" value="ECO:0007669"/>
    <property type="project" value="UniProtKB-SubCell"/>
</dbReference>
<comment type="subcellular location">
    <subcellularLocation>
        <location evidence="1">Nucleus</location>
    </subcellularLocation>
</comment>